<gene>
    <name evidence="2" type="ORF">GCM10011531_23890</name>
</gene>
<organism evidence="2 3">
    <name type="scientific">Aquaticitalea lipolytica</name>
    <dbReference type="NCBI Taxonomy" id="1247562"/>
    <lineage>
        <taxon>Bacteria</taxon>
        <taxon>Pseudomonadati</taxon>
        <taxon>Bacteroidota</taxon>
        <taxon>Flavobacteriia</taxon>
        <taxon>Flavobacteriales</taxon>
        <taxon>Flavobacteriaceae</taxon>
        <taxon>Aquaticitalea</taxon>
    </lineage>
</organism>
<evidence type="ECO:0000313" key="2">
    <source>
        <dbReference type="EMBL" id="GFZ91407.1"/>
    </source>
</evidence>
<dbReference type="SUPFAM" id="SSF51735">
    <property type="entry name" value="NAD(P)-binding Rossmann-fold domains"/>
    <property type="match status" value="1"/>
</dbReference>
<reference evidence="2 3" key="1">
    <citation type="journal article" date="2014" name="Int. J. Syst. Evol. Microbiol.">
        <title>Complete genome sequence of Corynebacterium casei LMG S-19264T (=DSM 44701T), isolated from a smear-ripened cheese.</title>
        <authorList>
            <consortium name="US DOE Joint Genome Institute (JGI-PGF)"/>
            <person name="Walter F."/>
            <person name="Albersmeier A."/>
            <person name="Kalinowski J."/>
            <person name="Ruckert C."/>
        </authorList>
    </citation>
    <scope>NUCLEOTIDE SEQUENCE [LARGE SCALE GENOMIC DNA]</scope>
    <source>
        <strain evidence="2 3">CGMCC 1.15295</strain>
    </source>
</reference>
<feature type="domain" description="CoA-binding" evidence="1">
    <location>
        <begin position="1"/>
        <end position="107"/>
    </location>
</feature>
<keyword evidence="3" id="KW-1185">Reference proteome</keyword>
<dbReference type="Proteomes" id="UP000598120">
    <property type="component" value="Unassembled WGS sequence"/>
</dbReference>
<evidence type="ECO:0000259" key="1">
    <source>
        <dbReference type="Pfam" id="PF13380"/>
    </source>
</evidence>
<dbReference type="Gene3D" id="3.40.50.720">
    <property type="entry name" value="NAD(P)-binding Rossmann-like Domain"/>
    <property type="match status" value="1"/>
</dbReference>
<sequence>MGASLNPSRYSNLAIVRLVDASHKVVAFGLKEGEVNGVNIDTELEQYDNINTVTMYLSAQHQKEYYAYIMSLNPKRVIFNPGTENPEFYKLLSEKSIQFEESCTLVLLSTNQY</sequence>
<proteinExistence type="predicted"/>
<dbReference type="AlphaFoldDB" id="A0A8J2TS10"/>
<comment type="caution">
    <text evidence="2">The sequence shown here is derived from an EMBL/GenBank/DDBJ whole genome shotgun (WGS) entry which is preliminary data.</text>
</comment>
<accession>A0A8J2TS10</accession>
<dbReference type="Pfam" id="PF13380">
    <property type="entry name" value="CoA_binding_2"/>
    <property type="match status" value="1"/>
</dbReference>
<protein>
    <submittedName>
        <fullName evidence="2">CoA-binding protein</fullName>
    </submittedName>
</protein>
<evidence type="ECO:0000313" key="3">
    <source>
        <dbReference type="Proteomes" id="UP000598120"/>
    </source>
</evidence>
<dbReference type="EMBL" id="BMIC01000006">
    <property type="protein sequence ID" value="GFZ91407.1"/>
    <property type="molecule type" value="Genomic_DNA"/>
</dbReference>
<dbReference type="InterPro" id="IPR003781">
    <property type="entry name" value="CoA-bd"/>
</dbReference>
<dbReference type="InterPro" id="IPR036291">
    <property type="entry name" value="NAD(P)-bd_dom_sf"/>
</dbReference>
<name>A0A8J2TS10_9FLAO</name>